<dbReference type="GO" id="GO:0050307">
    <property type="term" value="F:sucrose-phosphate phosphatase activity"/>
    <property type="evidence" value="ECO:0007669"/>
    <property type="project" value="UniProtKB-EC"/>
</dbReference>
<feature type="non-terminal residue" evidence="1">
    <location>
        <position position="1"/>
    </location>
</feature>
<dbReference type="AlphaFoldDB" id="A0A139YA92"/>
<comment type="caution">
    <text evidence="1">The sequence shown here is derived from an EMBL/GenBank/DDBJ whole genome shotgun (WGS) entry which is preliminary data.</text>
</comment>
<evidence type="ECO:0000313" key="2">
    <source>
        <dbReference type="Proteomes" id="UP000074247"/>
    </source>
</evidence>
<dbReference type="EC" id="3.1.3.24" evidence="1"/>
<organism evidence="1 2">
    <name type="scientific">Toxoplasma gondii ARI</name>
    <dbReference type="NCBI Taxonomy" id="1074872"/>
    <lineage>
        <taxon>Eukaryota</taxon>
        <taxon>Sar</taxon>
        <taxon>Alveolata</taxon>
        <taxon>Apicomplexa</taxon>
        <taxon>Conoidasida</taxon>
        <taxon>Coccidia</taxon>
        <taxon>Eucoccidiorida</taxon>
        <taxon>Eimeriorina</taxon>
        <taxon>Sarcocystidae</taxon>
        <taxon>Toxoplasma</taxon>
    </lineage>
</organism>
<gene>
    <name evidence="1" type="ORF">TGARI_217850B</name>
</gene>
<dbReference type="VEuPathDB" id="ToxoDB:TGARI_217850B"/>
<name>A0A139YA92_TOXGO</name>
<dbReference type="EMBL" id="AGQS02003472">
    <property type="protein sequence ID" value="KYF49002.1"/>
    <property type="molecule type" value="Genomic_DNA"/>
</dbReference>
<evidence type="ECO:0000313" key="1">
    <source>
        <dbReference type="EMBL" id="KYF49002.1"/>
    </source>
</evidence>
<accession>A0A139YA92</accession>
<dbReference type="Proteomes" id="UP000074247">
    <property type="component" value="Unassembled WGS sequence"/>
</dbReference>
<sequence>VCFATHDCAGGILDGLLFFKFDKTIPDM</sequence>
<protein>
    <submittedName>
        <fullName evidence="1">Sucrose-6F-phosphate phosphohydrolase</fullName>
        <ecNumber evidence="1">3.1.3.24</ecNumber>
    </submittedName>
</protein>
<keyword evidence="1" id="KW-0378">Hydrolase</keyword>
<reference evidence="1 2" key="1">
    <citation type="journal article" date="2016" name="Nat. Commun.">
        <title>Local admixture of amplified and diversified secreted pathogenesis determinants shapes mosaic Toxoplasma gondii genomes.</title>
        <authorList>
            <person name="Lorenzi H."/>
            <person name="Khan A."/>
            <person name="Behnke M.S."/>
            <person name="Namasivayam S."/>
            <person name="Swapna L.S."/>
            <person name="Hadjithomas M."/>
            <person name="Karamycheva S."/>
            <person name="Pinney D."/>
            <person name="Brunk B.P."/>
            <person name="Ajioka J.W."/>
            <person name="Ajzenberg D."/>
            <person name="Boothroyd J.C."/>
            <person name="Boyle J.P."/>
            <person name="Darde M.L."/>
            <person name="Diaz-Miranda M.A."/>
            <person name="Dubey J.P."/>
            <person name="Fritz H.M."/>
            <person name="Gennari S.M."/>
            <person name="Gregory B.D."/>
            <person name="Kim K."/>
            <person name="Saeij J.P."/>
            <person name="Su C."/>
            <person name="White M.W."/>
            <person name="Zhu X.Q."/>
            <person name="Howe D.K."/>
            <person name="Rosenthal B.M."/>
            <person name="Grigg M.E."/>
            <person name="Parkinson J."/>
            <person name="Liu L."/>
            <person name="Kissinger J.C."/>
            <person name="Roos D.S."/>
            <person name="Sibley L.D."/>
        </authorList>
    </citation>
    <scope>NUCLEOTIDE SEQUENCE [LARGE SCALE GENOMIC DNA]</scope>
    <source>
        <strain evidence="1 2">ARI</strain>
    </source>
</reference>
<proteinExistence type="predicted"/>